<dbReference type="STRING" id="1561998.A0A1I7SYP9"/>
<evidence type="ECO:0000256" key="3">
    <source>
        <dbReference type="ARBA" id="ARBA00022664"/>
    </source>
</evidence>
<dbReference type="GO" id="GO:0003729">
    <property type="term" value="F:mRNA binding"/>
    <property type="evidence" value="ECO:0007669"/>
    <property type="project" value="TreeGrafter"/>
</dbReference>
<keyword evidence="6 9" id="KW-0508">mRNA splicing</keyword>
<evidence type="ECO:0000256" key="7">
    <source>
        <dbReference type="ARBA" id="ARBA00023242"/>
    </source>
</evidence>
<dbReference type="GO" id="GO:0046540">
    <property type="term" value="C:U4/U6 x U5 tri-snRNP complex"/>
    <property type="evidence" value="ECO:0007669"/>
    <property type="project" value="UniProtKB-UniRule"/>
</dbReference>
<dbReference type="GO" id="GO:0000398">
    <property type="term" value="P:mRNA splicing, via spliceosome"/>
    <property type="evidence" value="ECO:0007669"/>
    <property type="project" value="UniProtKB-UniRule"/>
</dbReference>
<comment type="subunit">
    <text evidence="9">LSm subunits form a heteromer with a doughnut shape.</text>
</comment>
<keyword evidence="8 9" id="KW-0687">Ribonucleoprotein</keyword>
<evidence type="ECO:0000256" key="8">
    <source>
        <dbReference type="ARBA" id="ARBA00023274"/>
    </source>
</evidence>
<dbReference type="InterPro" id="IPR034103">
    <property type="entry name" value="Lsm8"/>
</dbReference>
<dbReference type="GO" id="GO:0071011">
    <property type="term" value="C:precatalytic spliceosome"/>
    <property type="evidence" value="ECO:0007669"/>
    <property type="project" value="TreeGrafter"/>
</dbReference>
<comment type="similarity">
    <text evidence="2 9">Belongs to the snRNP Sm proteins family.</text>
</comment>
<dbReference type="PANTHER" id="PTHR15588">
    <property type="entry name" value="LSM1"/>
    <property type="match status" value="1"/>
</dbReference>
<evidence type="ECO:0000256" key="6">
    <source>
        <dbReference type="ARBA" id="ARBA00023187"/>
    </source>
</evidence>
<dbReference type="AlphaFoldDB" id="A0A1I7SYP9"/>
<name>A0A1I7SYP9_9PELO</name>
<comment type="subcellular location">
    <subcellularLocation>
        <location evidence="1 9">Nucleus</location>
    </subcellularLocation>
</comment>
<dbReference type="InterPro" id="IPR047575">
    <property type="entry name" value="Sm"/>
</dbReference>
<dbReference type="eggNOG" id="KOG1784">
    <property type="taxonomic scope" value="Eukaryota"/>
</dbReference>
<feature type="domain" description="Sm" evidence="10">
    <location>
        <begin position="1"/>
        <end position="76"/>
    </location>
</feature>
<evidence type="ECO:0000259" key="10">
    <source>
        <dbReference type="PROSITE" id="PS52002"/>
    </source>
</evidence>
<evidence type="ECO:0000256" key="4">
    <source>
        <dbReference type="ARBA" id="ARBA00022728"/>
    </source>
</evidence>
<dbReference type="Gene3D" id="2.30.30.100">
    <property type="match status" value="1"/>
</dbReference>
<sequence>MTSSLETYMNRMVNVVTGDGRIIVGLLKGFDQLINLVIEDAHERSYSETEGVLTTPLGLYIIRGENVAIIGEIDEELDKRVDLENVKAAPLAPIWIPQ</sequence>
<evidence type="ECO:0000313" key="12">
    <source>
        <dbReference type="WBParaSite" id="Csp11.Scaffold335.g839.t1"/>
    </source>
</evidence>
<dbReference type="InterPro" id="IPR001163">
    <property type="entry name" value="Sm_dom_euk/arc"/>
</dbReference>
<evidence type="ECO:0000256" key="1">
    <source>
        <dbReference type="ARBA" id="ARBA00004123"/>
    </source>
</evidence>
<dbReference type="GO" id="GO:0005737">
    <property type="term" value="C:cytoplasm"/>
    <property type="evidence" value="ECO:0007669"/>
    <property type="project" value="UniProtKB-ARBA"/>
</dbReference>
<dbReference type="InterPro" id="IPR044642">
    <property type="entry name" value="PTHR15588"/>
</dbReference>
<evidence type="ECO:0000313" key="11">
    <source>
        <dbReference type="Proteomes" id="UP000095282"/>
    </source>
</evidence>
<keyword evidence="11" id="KW-1185">Reference proteome</keyword>
<dbReference type="Pfam" id="PF01423">
    <property type="entry name" value="LSM"/>
    <property type="match status" value="1"/>
</dbReference>
<dbReference type="CDD" id="cd01727">
    <property type="entry name" value="LSm8"/>
    <property type="match status" value="1"/>
</dbReference>
<dbReference type="PANTHER" id="PTHR15588:SF9">
    <property type="entry name" value="U6 SNRNA-ASSOCIATED SM-LIKE PROTEIN LSM8"/>
    <property type="match status" value="1"/>
</dbReference>
<protein>
    <recommendedName>
        <fullName evidence="9">U6 snRNA-associated Sm-like protein LSm8</fullName>
    </recommendedName>
</protein>
<evidence type="ECO:0000256" key="2">
    <source>
        <dbReference type="ARBA" id="ARBA00006850"/>
    </source>
</evidence>
<dbReference type="GO" id="GO:0005688">
    <property type="term" value="C:U6 snRNP"/>
    <property type="evidence" value="ECO:0007669"/>
    <property type="project" value="UniProtKB-UniRule"/>
</dbReference>
<keyword evidence="4 9" id="KW-0747">Spliceosome</keyword>
<evidence type="ECO:0000256" key="5">
    <source>
        <dbReference type="ARBA" id="ARBA00022884"/>
    </source>
</evidence>
<reference evidence="12" key="1">
    <citation type="submission" date="2016-11" db="UniProtKB">
        <authorList>
            <consortium name="WormBaseParasite"/>
        </authorList>
    </citation>
    <scope>IDENTIFICATION</scope>
</reference>
<gene>
    <name evidence="9" type="primary">LSM8</name>
</gene>
<dbReference type="SMART" id="SM00651">
    <property type="entry name" value="Sm"/>
    <property type="match status" value="1"/>
</dbReference>
<organism evidence="11 12">
    <name type="scientific">Caenorhabditis tropicalis</name>
    <dbReference type="NCBI Taxonomy" id="1561998"/>
    <lineage>
        <taxon>Eukaryota</taxon>
        <taxon>Metazoa</taxon>
        <taxon>Ecdysozoa</taxon>
        <taxon>Nematoda</taxon>
        <taxon>Chromadorea</taxon>
        <taxon>Rhabditida</taxon>
        <taxon>Rhabditina</taxon>
        <taxon>Rhabditomorpha</taxon>
        <taxon>Rhabditoidea</taxon>
        <taxon>Rhabditidae</taxon>
        <taxon>Peloderinae</taxon>
        <taxon>Caenorhabditis</taxon>
    </lineage>
</organism>
<keyword evidence="3 9" id="KW-0507">mRNA processing</keyword>
<dbReference type="SUPFAM" id="SSF50182">
    <property type="entry name" value="Sm-like ribonucleoproteins"/>
    <property type="match status" value="1"/>
</dbReference>
<keyword evidence="5 9" id="KW-0694">RNA-binding</keyword>
<dbReference type="Proteomes" id="UP000095282">
    <property type="component" value="Unplaced"/>
</dbReference>
<keyword evidence="7 9" id="KW-0539">Nucleus</keyword>
<dbReference type="WBParaSite" id="Csp11.Scaffold335.g839.t1">
    <property type="protein sequence ID" value="Csp11.Scaffold335.g839.t1"/>
    <property type="gene ID" value="Csp11.Scaffold335.g839"/>
</dbReference>
<accession>A0A1I7SYP9</accession>
<dbReference type="InterPro" id="IPR010920">
    <property type="entry name" value="LSM_dom_sf"/>
</dbReference>
<proteinExistence type="inferred from homology"/>
<evidence type="ECO:0000256" key="9">
    <source>
        <dbReference type="RuleBase" id="RU365048"/>
    </source>
</evidence>
<comment type="function">
    <text evidence="9">Plays role in pre-mRNA splicing as component of the U4/U6-U5 tri-snRNP complex that is involved in spliceosome assembly, and as component of the precatalytic spliceosome (spliceosome B complex). The heptameric LSM2-8 complex binds specifically to the 3'-terminal U-tract of U6 snRNA.</text>
</comment>
<dbReference type="PROSITE" id="PS52002">
    <property type="entry name" value="SM"/>
    <property type="match status" value="1"/>
</dbReference>
<dbReference type="FunFam" id="2.30.30.100:FF:000027">
    <property type="entry name" value="U6 snRNA-associated Sm-like protein LSm8"/>
    <property type="match status" value="1"/>
</dbReference>